<feature type="domain" description="Glycosyl transferase family 28 C-terminal" evidence="1">
    <location>
        <begin position="63"/>
        <end position="141"/>
    </location>
</feature>
<sequence>MSEGRQPFVVVSLGTDHHKFDRLIDWIDQWILDRKEPVDCLVQRGFSKEPRVARSVERMPREELLELYRRSDVVVVQGGPGSILDAREVGRIPIAIPRRADLDEVVDGHQRLFTSLMVEQGDAIMVEDYPQFITQLEQALAAPDTVATSPRIARPDLATDKLEAALLAGIADHDKGRVMRRINQLLHARESHTHGS</sequence>
<evidence type="ECO:0000313" key="2">
    <source>
        <dbReference type="EMBL" id="PYI37320.1"/>
    </source>
</evidence>
<name>A0A2V5J4P2_9MICC</name>
<reference evidence="2 3" key="1">
    <citation type="submission" date="2018-05" db="EMBL/GenBank/DDBJ databases">
        <title>Genetic diversity of glacier-inhabiting Cryobacterium bacteria in China and description of Cryobacterium mengkeensis sp. nov. and Arthrobacter glacialis sp. nov.</title>
        <authorList>
            <person name="Liu Q."/>
            <person name="Xin Y.-H."/>
        </authorList>
    </citation>
    <scope>NUCLEOTIDE SEQUENCE [LARGE SCALE GENOMIC DNA]</scope>
    <source>
        <strain evidence="2 3">B7</strain>
    </source>
</reference>
<dbReference type="EMBL" id="QJVC01000024">
    <property type="protein sequence ID" value="PYI37320.1"/>
    <property type="molecule type" value="Genomic_DNA"/>
</dbReference>
<dbReference type="InterPro" id="IPR007235">
    <property type="entry name" value="Glyco_trans_28_C"/>
</dbReference>
<keyword evidence="2" id="KW-0808">Transferase</keyword>
<keyword evidence="3" id="KW-1185">Reference proteome</keyword>
<dbReference type="GO" id="GO:0016758">
    <property type="term" value="F:hexosyltransferase activity"/>
    <property type="evidence" value="ECO:0007669"/>
    <property type="project" value="InterPro"/>
</dbReference>
<protein>
    <submittedName>
        <fullName evidence="2">Glycosyl transferase</fullName>
    </submittedName>
</protein>
<dbReference type="Pfam" id="PF04101">
    <property type="entry name" value="Glyco_tran_28_C"/>
    <property type="match status" value="1"/>
</dbReference>
<accession>A0A2V5J4P2</accession>
<comment type="caution">
    <text evidence="2">The sequence shown here is derived from an EMBL/GenBank/DDBJ whole genome shotgun (WGS) entry which is preliminary data.</text>
</comment>
<dbReference type="OrthoDB" id="555447at2"/>
<dbReference type="SUPFAM" id="SSF53756">
    <property type="entry name" value="UDP-Glycosyltransferase/glycogen phosphorylase"/>
    <property type="match status" value="1"/>
</dbReference>
<organism evidence="2 3">
    <name type="scientific">Arthrobacter psychrolactophilus</name>
    <dbReference type="NCBI Taxonomy" id="92442"/>
    <lineage>
        <taxon>Bacteria</taxon>
        <taxon>Bacillati</taxon>
        <taxon>Actinomycetota</taxon>
        <taxon>Actinomycetes</taxon>
        <taxon>Micrococcales</taxon>
        <taxon>Micrococcaceae</taxon>
        <taxon>Arthrobacter</taxon>
    </lineage>
</organism>
<evidence type="ECO:0000313" key="3">
    <source>
        <dbReference type="Proteomes" id="UP000247980"/>
    </source>
</evidence>
<evidence type="ECO:0000259" key="1">
    <source>
        <dbReference type="Pfam" id="PF04101"/>
    </source>
</evidence>
<proteinExistence type="predicted"/>
<dbReference type="AlphaFoldDB" id="A0A2V5J4P2"/>
<gene>
    <name evidence="2" type="ORF">CVS30_16020</name>
</gene>
<dbReference type="Proteomes" id="UP000247980">
    <property type="component" value="Unassembled WGS sequence"/>
</dbReference>
<dbReference type="Gene3D" id="3.40.50.2000">
    <property type="entry name" value="Glycogen Phosphorylase B"/>
    <property type="match status" value="1"/>
</dbReference>